<name>A0A1R3L171_9ROSI</name>
<protein>
    <submittedName>
        <fullName evidence="1">Uncharacterized protein</fullName>
    </submittedName>
</protein>
<accession>A0A1R3L171</accession>
<evidence type="ECO:0000313" key="1">
    <source>
        <dbReference type="EMBL" id="OMP13102.1"/>
    </source>
</evidence>
<reference evidence="2" key="1">
    <citation type="submission" date="2013-09" db="EMBL/GenBank/DDBJ databases">
        <title>Corchorus olitorius genome sequencing.</title>
        <authorList>
            <person name="Alam M."/>
            <person name="Haque M.S."/>
            <person name="Islam M.S."/>
            <person name="Emdad E.M."/>
            <person name="Islam M.M."/>
            <person name="Ahmed B."/>
            <person name="Halim A."/>
            <person name="Hossen Q.M.M."/>
            <person name="Hossain M.Z."/>
            <person name="Ahmed R."/>
            <person name="Khan M.M."/>
            <person name="Islam R."/>
            <person name="Rashid M.M."/>
            <person name="Khan S.A."/>
            <person name="Rahman M.S."/>
            <person name="Alam M."/>
            <person name="Yahiya A.S."/>
            <person name="Khan M.S."/>
            <person name="Azam M.S."/>
            <person name="Haque T."/>
            <person name="Lashkar M.Z.H."/>
            <person name="Akhand A.I."/>
            <person name="Morshed G."/>
            <person name="Roy S."/>
            <person name="Uddin K.S."/>
            <person name="Rabeya T."/>
            <person name="Hossain A.S."/>
            <person name="Chowdhury A."/>
            <person name="Snigdha A.R."/>
            <person name="Mortoza M.S."/>
            <person name="Matin S.A."/>
            <person name="Hoque S.M.E."/>
            <person name="Islam M.K."/>
            <person name="Roy D.K."/>
            <person name="Haider R."/>
            <person name="Moosa M.M."/>
            <person name="Elias S.M."/>
            <person name="Hasan A.M."/>
            <person name="Jahan S."/>
            <person name="Shafiuddin M."/>
            <person name="Mahmood N."/>
            <person name="Shommy N.S."/>
        </authorList>
    </citation>
    <scope>NUCLEOTIDE SEQUENCE [LARGE SCALE GENOMIC DNA]</scope>
    <source>
        <strain evidence="2">cv. O-4</strain>
    </source>
</reference>
<dbReference type="EMBL" id="AWUE01005134">
    <property type="protein sequence ID" value="OMP13102.1"/>
    <property type="molecule type" value="Genomic_DNA"/>
</dbReference>
<organism evidence="1 2">
    <name type="scientific">Corchorus olitorius</name>
    <dbReference type="NCBI Taxonomy" id="93759"/>
    <lineage>
        <taxon>Eukaryota</taxon>
        <taxon>Viridiplantae</taxon>
        <taxon>Streptophyta</taxon>
        <taxon>Embryophyta</taxon>
        <taxon>Tracheophyta</taxon>
        <taxon>Spermatophyta</taxon>
        <taxon>Magnoliopsida</taxon>
        <taxon>eudicotyledons</taxon>
        <taxon>Gunneridae</taxon>
        <taxon>Pentapetalae</taxon>
        <taxon>rosids</taxon>
        <taxon>malvids</taxon>
        <taxon>Malvales</taxon>
        <taxon>Malvaceae</taxon>
        <taxon>Grewioideae</taxon>
        <taxon>Apeibeae</taxon>
        <taxon>Corchorus</taxon>
    </lineage>
</organism>
<dbReference type="AlphaFoldDB" id="A0A1R3L171"/>
<evidence type="ECO:0000313" key="2">
    <source>
        <dbReference type="Proteomes" id="UP000187203"/>
    </source>
</evidence>
<comment type="caution">
    <text evidence="1">The sequence shown here is derived from an EMBL/GenBank/DDBJ whole genome shotgun (WGS) entry which is preliminary data.</text>
</comment>
<dbReference type="Proteomes" id="UP000187203">
    <property type="component" value="Unassembled WGS sequence"/>
</dbReference>
<proteinExistence type="predicted"/>
<keyword evidence="2" id="KW-1185">Reference proteome</keyword>
<gene>
    <name evidence="1" type="ORF">COLO4_02273</name>
</gene>
<sequence length="101" mass="11704">MGDQVNYHRSIQLNNHRHKLPTLNKRKTFTKSTQLGYKAICSAKNPYTQSPAEFLIKPPSEAHPFDALKRSISIKYPSSYIRWLPFNKNSNTSTTRFQHPS</sequence>